<dbReference type="CDD" id="cd06225">
    <property type="entry name" value="HAMP"/>
    <property type="match status" value="1"/>
</dbReference>
<evidence type="ECO:0000256" key="1">
    <source>
        <dbReference type="ARBA" id="ARBA00004651"/>
    </source>
</evidence>
<evidence type="ECO:0000313" key="13">
    <source>
        <dbReference type="EMBL" id="RNB89809.1"/>
    </source>
</evidence>
<dbReference type="CDD" id="cd12913">
    <property type="entry name" value="PDC1_MCP_like"/>
    <property type="match status" value="1"/>
</dbReference>
<keyword evidence="5 10" id="KW-1133">Transmembrane helix</keyword>
<evidence type="ECO:0000313" key="14">
    <source>
        <dbReference type="Proteomes" id="UP000271031"/>
    </source>
</evidence>
<gene>
    <name evidence="13" type="ORF">EDM56_11635</name>
</gene>
<name>A0A3M8DQK4_9BACL</name>
<evidence type="ECO:0000256" key="9">
    <source>
        <dbReference type="PROSITE-ProRule" id="PRU00284"/>
    </source>
</evidence>
<evidence type="ECO:0000256" key="6">
    <source>
        <dbReference type="ARBA" id="ARBA00023136"/>
    </source>
</evidence>
<evidence type="ECO:0000256" key="8">
    <source>
        <dbReference type="ARBA" id="ARBA00029447"/>
    </source>
</evidence>
<keyword evidence="7 9" id="KW-0807">Transducer</keyword>
<feature type="domain" description="HAMP" evidence="12">
    <location>
        <begin position="324"/>
        <end position="376"/>
    </location>
</feature>
<keyword evidence="6 10" id="KW-0472">Membrane</keyword>
<dbReference type="Gene3D" id="3.30.450.20">
    <property type="entry name" value="PAS domain"/>
    <property type="match status" value="2"/>
</dbReference>
<organism evidence="13 14">
    <name type="scientific">Brevibacillus fluminis</name>
    <dbReference type="NCBI Taxonomy" id="511487"/>
    <lineage>
        <taxon>Bacteria</taxon>
        <taxon>Bacillati</taxon>
        <taxon>Bacillota</taxon>
        <taxon>Bacilli</taxon>
        <taxon>Bacillales</taxon>
        <taxon>Paenibacillaceae</taxon>
        <taxon>Brevibacillus</taxon>
    </lineage>
</organism>
<evidence type="ECO:0000256" key="7">
    <source>
        <dbReference type="ARBA" id="ARBA00023224"/>
    </source>
</evidence>
<dbReference type="CDD" id="cd11386">
    <property type="entry name" value="MCP_signal"/>
    <property type="match status" value="1"/>
</dbReference>
<protein>
    <submittedName>
        <fullName evidence="13">Methyl-accepting chemotaxis protein</fullName>
    </submittedName>
</protein>
<dbReference type="SUPFAM" id="SSF103190">
    <property type="entry name" value="Sensory domain-like"/>
    <property type="match status" value="1"/>
</dbReference>
<keyword evidence="4 10" id="KW-0812">Transmembrane</keyword>
<dbReference type="Proteomes" id="UP000271031">
    <property type="component" value="Unassembled WGS sequence"/>
</dbReference>
<evidence type="ECO:0000256" key="2">
    <source>
        <dbReference type="ARBA" id="ARBA00022475"/>
    </source>
</evidence>
<dbReference type="AlphaFoldDB" id="A0A3M8DQK4"/>
<evidence type="ECO:0000256" key="5">
    <source>
        <dbReference type="ARBA" id="ARBA00022989"/>
    </source>
</evidence>
<keyword evidence="14" id="KW-1185">Reference proteome</keyword>
<keyword evidence="3" id="KW-0145">Chemotaxis</keyword>
<dbReference type="Pfam" id="PF00015">
    <property type="entry name" value="MCPsignal"/>
    <property type="match status" value="1"/>
</dbReference>
<sequence length="681" mass="73556">MKFRSVKMRIIGLILPLIVLTLLAVLISSYQYAQSLLIAQINEKMDNQLRASLHKMEKEMTAHAKIPEVLARTVEQYSGNVTPAQYGAITSGLLATNPSTYGTGIYFEAGRYRPELRLFGVYSYRTNGSITTLINDKQDLDYLALDWYETAAESNAKAIYTAPYYDPTVKASMVTVSVPMHDAQKKLLGVALADIDLSSIQQFVLQEKVGKTGWAFLIDPKGTYIFHPDANKMMKTAITGETNPALARLGTAMLAADSGSGVFADEHGDERVFYRKMADTGWVMGMVIPQSELSAPLTSLLSIQSVISLAGIAVILAAMLLFSRSLVRQLALMGQQVQRLAIGDFTQLVAVKTRDEFGQMTERFHEMIERLRGMLGKVSESAVQVAATSEQLTASAEQTTHATDQIAASIHEVASEVDRQLTSIRDTRKQVVSAAHRMENMEIVMKQTAQSSLEASRKAKDGALVVEQTTGQMDRIDEKVQAVAGLIHSLGIKSDEIGSISAMITTISEQTNLLALNAAIEAARAGEQGKGFAVVANEVRKLAEQSSRAAGHIAQILELVQQETAQAVAAAEDGTAALQEGRLLIHQTGTAFGAIRVAIESFHQQTGEISSDIHAMNSSIRLIAQAVEGISGAAEVSAENAQQVAAAAEEQNASMQEVASASRMLAQMAEQLQGSIGMFRI</sequence>
<dbReference type="InterPro" id="IPR004089">
    <property type="entry name" value="MCPsignal_dom"/>
</dbReference>
<dbReference type="GO" id="GO:0007165">
    <property type="term" value="P:signal transduction"/>
    <property type="evidence" value="ECO:0007669"/>
    <property type="project" value="UniProtKB-KW"/>
</dbReference>
<dbReference type="PROSITE" id="PS50885">
    <property type="entry name" value="HAMP"/>
    <property type="match status" value="1"/>
</dbReference>
<dbReference type="PANTHER" id="PTHR32089">
    <property type="entry name" value="METHYL-ACCEPTING CHEMOTAXIS PROTEIN MCPB"/>
    <property type="match status" value="1"/>
</dbReference>
<evidence type="ECO:0000256" key="10">
    <source>
        <dbReference type="SAM" id="Phobius"/>
    </source>
</evidence>
<dbReference type="SMART" id="SM00283">
    <property type="entry name" value="MA"/>
    <property type="match status" value="1"/>
</dbReference>
<comment type="caution">
    <text evidence="13">The sequence shown here is derived from an EMBL/GenBank/DDBJ whole genome shotgun (WGS) entry which is preliminary data.</text>
</comment>
<dbReference type="InterPro" id="IPR029151">
    <property type="entry name" value="Sensor-like_sf"/>
</dbReference>
<dbReference type="PROSITE" id="PS50111">
    <property type="entry name" value="CHEMOTAXIS_TRANSDUC_2"/>
    <property type="match status" value="1"/>
</dbReference>
<comment type="similarity">
    <text evidence="8">Belongs to the methyl-accepting chemotaxis (MCP) protein family.</text>
</comment>
<accession>A0A3M8DQK4</accession>
<comment type="subcellular location">
    <subcellularLocation>
        <location evidence="1">Cell membrane</location>
        <topology evidence="1">Multi-pass membrane protein</topology>
    </subcellularLocation>
</comment>
<dbReference type="SMART" id="SM00304">
    <property type="entry name" value="HAMP"/>
    <property type="match status" value="1"/>
</dbReference>
<dbReference type="InterPro" id="IPR003660">
    <property type="entry name" value="HAMP_dom"/>
</dbReference>
<proteinExistence type="inferred from homology"/>
<keyword evidence="2" id="KW-1003">Cell membrane</keyword>
<evidence type="ECO:0000256" key="3">
    <source>
        <dbReference type="ARBA" id="ARBA00022500"/>
    </source>
</evidence>
<dbReference type="InterPro" id="IPR033479">
    <property type="entry name" value="dCache_1"/>
</dbReference>
<dbReference type="RefSeq" id="WP_122918063.1">
    <property type="nucleotide sequence ID" value="NZ_RHHQ01000008.1"/>
</dbReference>
<evidence type="ECO:0000259" key="12">
    <source>
        <dbReference type="PROSITE" id="PS50885"/>
    </source>
</evidence>
<evidence type="ECO:0000259" key="11">
    <source>
        <dbReference type="PROSITE" id="PS50111"/>
    </source>
</evidence>
<dbReference type="Pfam" id="PF02743">
    <property type="entry name" value="dCache_1"/>
    <property type="match status" value="1"/>
</dbReference>
<dbReference type="SUPFAM" id="SSF58104">
    <property type="entry name" value="Methyl-accepting chemotaxis protein (MCP) signaling domain"/>
    <property type="match status" value="1"/>
</dbReference>
<dbReference type="CDD" id="cd12912">
    <property type="entry name" value="PDC2_MCP_like"/>
    <property type="match status" value="1"/>
</dbReference>
<dbReference type="EMBL" id="RHHQ01000008">
    <property type="protein sequence ID" value="RNB89809.1"/>
    <property type="molecule type" value="Genomic_DNA"/>
</dbReference>
<evidence type="ECO:0000256" key="4">
    <source>
        <dbReference type="ARBA" id="ARBA00022692"/>
    </source>
</evidence>
<feature type="transmembrane region" description="Helical" evidence="10">
    <location>
        <begin position="300"/>
        <end position="322"/>
    </location>
</feature>
<dbReference type="Pfam" id="PF00672">
    <property type="entry name" value="HAMP"/>
    <property type="match status" value="1"/>
</dbReference>
<dbReference type="Gene3D" id="1.10.287.950">
    <property type="entry name" value="Methyl-accepting chemotaxis protein"/>
    <property type="match status" value="1"/>
</dbReference>
<dbReference type="OrthoDB" id="9760371at2"/>
<dbReference type="PANTHER" id="PTHR32089:SF112">
    <property type="entry name" value="LYSOZYME-LIKE PROTEIN-RELATED"/>
    <property type="match status" value="1"/>
</dbReference>
<dbReference type="GO" id="GO:0005886">
    <property type="term" value="C:plasma membrane"/>
    <property type="evidence" value="ECO:0007669"/>
    <property type="project" value="UniProtKB-SubCell"/>
</dbReference>
<feature type="domain" description="Methyl-accepting transducer" evidence="11">
    <location>
        <begin position="395"/>
        <end position="666"/>
    </location>
</feature>
<reference evidence="13 14" key="1">
    <citation type="submission" date="2018-10" db="EMBL/GenBank/DDBJ databases">
        <title>Phylogenomics of Brevibacillus.</title>
        <authorList>
            <person name="Dunlap C."/>
        </authorList>
    </citation>
    <scope>NUCLEOTIDE SEQUENCE [LARGE SCALE GENOMIC DNA]</scope>
    <source>
        <strain evidence="13 14">JCM 15716</strain>
    </source>
</reference>